<name>A0A8T2CI65_ARASU</name>
<protein>
    <submittedName>
        <fullName evidence="9">Glycosyl transferase family 14</fullName>
    </submittedName>
</protein>
<evidence type="ECO:0000256" key="5">
    <source>
        <dbReference type="ARBA" id="ARBA00023180"/>
    </source>
</evidence>
<evidence type="ECO:0000256" key="4">
    <source>
        <dbReference type="ARBA" id="ARBA00023136"/>
    </source>
</evidence>
<dbReference type="OrthoDB" id="191334at2759"/>
<reference evidence="9 10" key="1">
    <citation type="submission" date="2020-12" db="EMBL/GenBank/DDBJ databases">
        <title>Concerted genomic and epigenomic changes stabilize Arabidopsis allopolyploids.</title>
        <authorList>
            <person name="Chen Z."/>
        </authorList>
    </citation>
    <scope>NUCLEOTIDE SEQUENCE [LARGE SCALE GENOMIC DNA]</scope>
    <source>
        <strain evidence="9">As9502</strain>
        <tissue evidence="9">Leaf</tissue>
    </source>
</reference>
<evidence type="ECO:0000256" key="6">
    <source>
        <dbReference type="SAM" id="Coils"/>
    </source>
</evidence>
<keyword evidence="6" id="KW-0175">Coiled coil</keyword>
<keyword evidence="8" id="KW-0812">Transmembrane</keyword>
<feature type="coiled-coil region" evidence="6">
    <location>
        <begin position="599"/>
        <end position="633"/>
    </location>
</feature>
<dbReference type="GO" id="GO:0016020">
    <property type="term" value="C:membrane"/>
    <property type="evidence" value="ECO:0007669"/>
    <property type="project" value="UniProtKB-SubCell"/>
</dbReference>
<organism evidence="9 10">
    <name type="scientific">Arabidopsis suecica</name>
    <name type="common">Swedish thale-cress</name>
    <name type="synonym">Cardaminopsis suecica</name>
    <dbReference type="NCBI Taxonomy" id="45249"/>
    <lineage>
        <taxon>Eukaryota</taxon>
        <taxon>Viridiplantae</taxon>
        <taxon>Streptophyta</taxon>
        <taxon>Embryophyta</taxon>
        <taxon>Tracheophyta</taxon>
        <taxon>Spermatophyta</taxon>
        <taxon>Magnoliopsida</taxon>
        <taxon>eudicotyledons</taxon>
        <taxon>Gunneridae</taxon>
        <taxon>Pentapetalae</taxon>
        <taxon>rosids</taxon>
        <taxon>malvids</taxon>
        <taxon>Brassicales</taxon>
        <taxon>Brassicaceae</taxon>
        <taxon>Camelineae</taxon>
        <taxon>Arabidopsis</taxon>
    </lineage>
</organism>
<evidence type="ECO:0000256" key="3">
    <source>
        <dbReference type="ARBA" id="ARBA00022679"/>
    </source>
</evidence>
<proteinExistence type="predicted"/>
<dbReference type="GO" id="GO:0016757">
    <property type="term" value="F:glycosyltransferase activity"/>
    <property type="evidence" value="ECO:0007669"/>
    <property type="project" value="UniProtKB-KW"/>
</dbReference>
<evidence type="ECO:0000313" key="9">
    <source>
        <dbReference type="EMBL" id="KAG7596604.1"/>
    </source>
</evidence>
<comment type="caution">
    <text evidence="9">The sequence shown here is derived from an EMBL/GenBank/DDBJ whole genome shotgun (WGS) entry which is preliminary data.</text>
</comment>
<evidence type="ECO:0000256" key="8">
    <source>
        <dbReference type="SAM" id="Phobius"/>
    </source>
</evidence>
<comment type="subcellular location">
    <subcellularLocation>
        <location evidence="1">Membrane</location>
        <topology evidence="1">Single-pass type II membrane protein</topology>
    </subcellularLocation>
</comment>
<dbReference type="AlphaFoldDB" id="A0A8T2CI65"/>
<keyword evidence="4 8" id="KW-0472">Membrane</keyword>
<sequence length="651" mass="76149">MKKQKITTFVKELNLRMNSKKEPISLRYIHILGTVVFFSSVSSLVILLAFYLNQRLQTSLFLVEDYHTLSSNPLTSPSLSPPPSPSPRSSGSNMADEELMWRAAMAPRSPMKNETHPKVAFMFLTRWNLPLSPLWEMFFKGHEGFYSIYVHTSPEFTQEPPESSVFYKKRIPSKAVEWGKCSMMDAEKRLISHALLEPSNARFVLLSETCIPLFNFTTIYTYLTRSTRSFLGSFDDPRPMGRGRYTPKMLPHVSLSDWRKGNQWFEISRRVAAEIVSDRRYYAVFKDHCRPPCYIDEHYLPTLVNKICPEMNSNRTVTWVDWSRGGSHPARFVRKDIRVGFLDRIRFGSNCSYEGEAMEVAKIGRKKTSRNVGHHDIVGSKRNQYHYAKSIEENENMVKEMQQQMLQIDKEIREKTYISGLEYNLNHRWRPIEDYQPIVYFRSKCPEKMVLDKLTFANNAYRDKKAVISFASGEREINIHNLNHQMLHNAHCMDGGERRLLKMLNPNKDIDSGSSLAQVEEQKWPYLNTTSTITIDEETYSRKQREFECERDQVFVNAPSKASLWKSLPSTKDLRDQIQAMELKGEQKRKKVVGRRKKIESRERKIKKTENEIKSMRKTMERILNRMHKALETISHERTCLEKKITILYNG</sequence>
<dbReference type="Pfam" id="PF02485">
    <property type="entry name" value="Branch"/>
    <property type="match status" value="1"/>
</dbReference>
<dbReference type="InterPro" id="IPR044174">
    <property type="entry name" value="BC10-like"/>
</dbReference>
<accession>A0A8T2CI65</accession>
<keyword evidence="2" id="KW-0328">Glycosyltransferase</keyword>
<dbReference type="PANTHER" id="PTHR31042:SF91">
    <property type="entry name" value="CORE-2_I-BRANCHING BETA-1,6-N-ACETYLGLUCOSAMINYLTRANSFERASE FAMILY PROTEIN"/>
    <property type="match status" value="1"/>
</dbReference>
<evidence type="ECO:0000313" key="10">
    <source>
        <dbReference type="Proteomes" id="UP000694251"/>
    </source>
</evidence>
<gene>
    <name evidence="9" type="ORF">ISN44_As06g010410</name>
</gene>
<evidence type="ECO:0000256" key="7">
    <source>
        <dbReference type="SAM" id="MobiDB-lite"/>
    </source>
</evidence>
<dbReference type="EMBL" id="JAEFBJ010000006">
    <property type="protein sequence ID" value="KAG7596604.1"/>
    <property type="molecule type" value="Genomic_DNA"/>
</dbReference>
<evidence type="ECO:0000256" key="1">
    <source>
        <dbReference type="ARBA" id="ARBA00004606"/>
    </source>
</evidence>
<keyword evidence="5" id="KW-0325">Glycoprotein</keyword>
<feature type="transmembrane region" description="Helical" evidence="8">
    <location>
        <begin position="26"/>
        <end position="52"/>
    </location>
</feature>
<evidence type="ECO:0000256" key="2">
    <source>
        <dbReference type="ARBA" id="ARBA00022676"/>
    </source>
</evidence>
<keyword evidence="10" id="KW-1185">Reference proteome</keyword>
<dbReference type="Proteomes" id="UP000694251">
    <property type="component" value="Chromosome 6"/>
</dbReference>
<feature type="region of interest" description="Disordered" evidence="7">
    <location>
        <begin position="71"/>
        <end position="93"/>
    </location>
</feature>
<dbReference type="PANTHER" id="PTHR31042">
    <property type="entry name" value="CORE-2/I-BRANCHING BETA-1,6-N-ACETYLGLUCOSAMINYLTRANSFERASE FAMILY PROTEIN-RELATED"/>
    <property type="match status" value="1"/>
</dbReference>
<keyword evidence="8" id="KW-1133">Transmembrane helix</keyword>
<dbReference type="InterPro" id="IPR003406">
    <property type="entry name" value="Glyco_trans_14"/>
</dbReference>
<keyword evidence="3 9" id="KW-0808">Transferase</keyword>